<name>A0A926E373_9FIRM</name>
<dbReference type="Proteomes" id="UP000610760">
    <property type="component" value="Unassembled WGS sequence"/>
</dbReference>
<accession>A0A926E373</accession>
<dbReference type="AlphaFoldDB" id="A0A926E373"/>
<dbReference type="EMBL" id="JACRSV010000001">
    <property type="protein sequence ID" value="MBC8559284.1"/>
    <property type="molecule type" value="Genomic_DNA"/>
</dbReference>
<evidence type="ECO:0000313" key="2">
    <source>
        <dbReference type="Proteomes" id="UP000610760"/>
    </source>
</evidence>
<gene>
    <name evidence="1" type="ORF">H8710_04280</name>
</gene>
<organism evidence="1 2">
    <name type="scientific">Fumia xinanensis</name>
    <dbReference type="NCBI Taxonomy" id="2763659"/>
    <lineage>
        <taxon>Bacteria</taxon>
        <taxon>Bacillati</taxon>
        <taxon>Bacillota</taxon>
        <taxon>Clostridia</taxon>
        <taxon>Eubacteriales</taxon>
        <taxon>Oscillospiraceae</taxon>
        <taxon>Fumia</taxon>
    </lineage>
</organism>
<evidence type="ECO:0000313" key="1">
    <source>
        <dbReference type="EMBL" id="MBC8559284.1"/>
    </source>
</evidence>
<reference evidence="1" key="1">
    <citation type="submission" date="2020-08" db="EMBL/GenBank/DDBJ databases">
        <title>Genome public.</title>
        <authorList>
            <person name="Liu C."/>
            <person name="Sun Q."/>
        </authorList>
    </citation>
    <scope>NUCLEOTIDE SEQUENCE</scope>
    <source>
        <strain evidence="1">NSJ-33</strain>
    </source>
</reference>
<comment type="caution">
    <text evidence="1">The sequence shown here is derived from an EMBL/GenBank/DDBJ whole genome shotgun (WGS) entry which is preliminary data.</text>
</comment>
<protein>
    <submittedName>
        <fullName evidence="1">DUF4258 domain-containing protein</fullName>
    </submittedName>
</protein>
<proteinExistence type="predicted"/>
<sequence length="88" mass="10122">MGIYVEKPDIKIDWNQYAEHGMERMNQRGLSHEFVESFIQNGKVLSQNSGSKFAYVTKVSKEGKLITTWGSAQFDDSMLEIISKLFEE</sequence>
<keyword evidence="2" id="KW-1185">Reference proteome</keyword>